<dbReference type="AlphaFoldDB" id="A0A852RY04"/>
<name>A0A852RY04_9MICO</name>
<sequence length="34" mass="3245">MSGTDTTPLTPLVGLAGAANAPVCDGDVCEIPSA</sequence>
<dbReference type="EMBL" id="JACCBI010000001">
    <property type="protein sequence ID" value="NYD66028.1"/>
    <property type="molecule type" value="Genomic_DNA"/>
</dbReference>
<organism evidence="1 2">
    <name type="scientific">Agromyces atrinae</name>
    <dbReference type="NCBI Taxonomy" id="592376"/>
    <lineage>
        <taxon>Bacteria</taxon>
        <taxon>Bacillati</taxon>
        <taxon>Actinomycetota</taxon>
        <taxon>Actinomycetes</taxon>
        <taxon>Micrococcales</taxon>
        <taxon>Microbacteriaceae</taxon>
        <taxon>Agromyces</taxon>
    </lineage>
</organism>
<accession>A0A852RY04</accession>
<gene>
    <name evidence="1" type="ORF">BJ972_000547</name>
</gene>
<proteinExistence type="predicted"/>
<reference evidence="1 2" key="1">
    <citation type="submission" date="2020-07" db="EMBL/GenBank/DDBJ databases">
        <title>Sequencing the genomes of 1000 actinobacteria strains.</title>
        <authorList>
            <person name="Klenk H.-P."/>
        </authorList>
    </citation>
    <scope>NUCLEOTIDE SEQUENCE [LARGE SCALE GENOMIC DNA]</scope>
    <source>
        <strain evidence="1 2">DSM 23870</strain>
    </source>
</reference>
<dbReference type="Proteomes" id="UP000581087">
    <property type="component" value="Unassembled WGS sequence"/>
</dbReference>
<evidence type="ECO:0000313" key="1">
    <source>
        <dbReference type="EMBL" id="NYD66028.1"/>
    </source>
</evidence>
<evidence type="ECO:0000313" key="2">
    <source>
        <dbReference type="Proteomes" id="UP000581087"/>
    </source>
</evidence>
<comment type="caution">
    <text evidence="1">The sequence shown here is derived from an EMBL/GenBank/DDBJ whole genome shotgun (WGS) entry which is preliminary data.</text>
</comment>
<protein>
    <submittedName>
        <fullName evidence="1">Uncharacterized protein</fullName>
    </submittedName>
</protein>